<evidence type="ECO:0000313" key="2">
    <source>
        <dbReference type="EMBL" id="OJF97770.1"/>
    </source>
</evidence>
<feature type="transmembrane region" description="Helical" evidence="1">
    <location>
        <begin position="159"/>
        <end position="177"/>
    </location>
</feature>
<dbReference type="SUPFAM" id="SSF53649">
    <property type="entry name" value="Alkaline phosphatase-like"/>
    <property type="match status" value="1"/>
</dbReference>
<feature type="transmembrane region" description="Helical" evidence="1">
    <location>
        <begin position="12"/>
        <end position="33"/>
    </location>
</feature>
<evidence type="ECO:0000313" key="3">
    <source>
        <dbReference type="Proteomes" id="UP000182661"/>
    </source>
</evidence>
<feature type="transmembrane region" description="Helical" evidence="1">
    <location>
        <begin position="45"/>
        <end position="63"/>
    </location>
</feature>
<keyword evidence="1" id="KW-0812">Transmembrane</keyword>
<organism evidence="2 3">
    <name type="scientific">Pararhizobium antarcticum</name>
    <dbReference type="NCBI Taxonomy" id="1798805"/>
    <lineage>
        <taxon>Bacteria</taxon>
        <taxon>Pseudomonadati</taxon>
        <taxon>Pseudomonadota</taxon>
        <taxon>Alphaproteobacteria</taxon>
        <taxon>Hyphomicrobiales</taxon>
        <taxon>Rhizobiaceae</taxon>
        <taxon>Rhizobium/Agrobacterium group</taxon>
        <taxon>Pararhizobium</taxon>
    </lineage>
</organism>
<feature type="transmembrane region" description="Helical" evidence="1">
    <location>
        <begin position="70"/>
        <end position="88"/>
    </location>
</feature>
<dbReference type="EMBL" id="LSRP01000080">
    <property type="protein sequence ID" value="OJF97770.1"/>
    <property type="molecule type" value="Genomic_DNA"/>
</dbReference>
<gene>
    <name evidence="2" type="ORF">AX760_16045</name>
</gene>
<dbReference type="RefSeq" id="WP_071832845.1">
    <property type="nucleotide sequence ID" value="NZ_LSRP01000080.1"/>
</dbReference>
<feature type="transmembrane region" description="Helical" evidence="1">
    <location>
        <begin position="125"/>
        <end position="147"/>
    </location>
</feature>
<dbReference type="OrthoDB" id="1376015at2"/>
<dbReference type="InterPro" id="IPR017850">
    <property type="entry name" value="Alkaline_phosphatase_core_sf"/>
</dbReference>
<name>A0A657LUV3_9HYPH</name>
<sequence length="547" mass="60171">MFKQNARQAVPGRSWAQILWFILVVCVSSAILNLPQHPNGLGVDAFLRIPLEVVLLGLLLLLIPRRMSTVLIPVAVITFGVILCLKLADLGTQTAFQRPFNPYLDVKMLQDGWNLLSGTLGTGTAALACMAVLLAFLVTLGLLGRGMRGTTLTSDKSRLLLLLPLLLLAAAGSLAIARPSLVTHLPLPRFEFSAARYLSARLNLMARTLEDMRRFEAELQHADPIKEPPPTFAAVSGRDVILIFIESYGRSAIEDPLYAPLIGQRLNTVAQQLDSAGFSMASRWIGSPTVAGLSWLAHGTFLSGLWVDSQSRYDRLMMSERTSLNRLFSDAGWESVAVMPAITMDWPESAWYGYNQILAEKDLGYRGKPFNWVTMPDQFTLSAFQRMVRDRPDRQPVMAEIALISSHAPWTPVPRPINWNDVGDGSVFNEQATSGETPTAVWADPAKVRTHYIRTIDYSLETLGEYISRYGDNALFLIIGDHQPAAIVTGADASRAVPMHVISRDSAVVDRFRLLGFDDGLTPTAANSEIPMSQMRDLLVQTLSAPG</sequence>
<dbReference type="AlphaFoldDB" id="A0A657LUV3"/>
<proteinExistence type="predicted"/>
<evidence type="ECO:0000256" key="1">
    <source>
        <dbReference type="SAM" id="Phobius"/>
    </source>
</evidence>
<reference evidence="2 3" key="1">
    <citation type="submission" date="2016-02" db="EMBL/GenBank/DDBJ databases">
        <title>Genome sequencing of a beta-galactosidase producing bacteria Rhizobium sp. 59.</title>
        <authorList>
            <person name="Wang D."/>
            <person name="Kot W."/>
            <person name="Qin Y."/>
            <person name="Hansen L."/>
            <person name="Naqvi K."/>
            <person name="Rensing C."/>
        </authorList>
    </citation>
    <scope>NUCLEOTIDE SEQUENCE [LARGE SCALE GENOMIC DNA]</scope>
    <source>
        <strain evidence="2 3">59</strain>
    </source>
</reference>
<accession>A0A657LUV3</accession>
<dbReference type="Proteomes" id="UP000182661">
    <property type="component" value="Unassembled WGS sequence"/>
</dbReference>
<protein>
    <submittedName>
        <fullName evidence="2">Sulfatase</fullName>
    </submittedName>
</protein>
<comment type="caution">
    <text evidence="2">The sequence shown here is derived from an EMBL/GenBank/DDBJ whole genome shotgun (WGS) entry which is preliminary data.</text>
</comment>
<dbReference type="Gene3D" id="3.40.720.10">
    <property type="entry name" value="Alkaline Phosphatase, subunit A"/>
    <property type="match status" value="1"/>
</dbReference>
<keyword evidence="3" id="KW-1185">Reference proteome</keyword>
<keyword evidence="1" id="KW-1133">Transmembrane helix</keyword>
<keyword evidence="1" id="KW-0472">Membrane</keyword>